<dbReference type="Proteomes" id="UP000317422">
    <property type="component" value="Unassembled WGS sequence"/>
</dbReference>
<comment type="caution">
    <text evidence="3">The sequence shown here is derived from an EMBL/GenBank/DDBJ whole genome shotgun (WGS) entry which is preliminary data.</text>
</comment>
<dbReference type="EMBL" id="VFQC01000001">
    <property type="protein sequence ID" value="TQN32985.1"/>
    <property type="molecule type" value="Genomic_DNA"/>
</dbReference>
<feature type="region of interest" description="Disordered" evidence="1">
    <location>
        <begin position="25"/>
        <end position="137"/>
    </location>
</feature>
<keyword evidence="2" id="KW-0472">Membrane</keyword>
<feature type="compositionally biased region" description="Low complexity" evidence="1">
    <location>
        <begin position="68"/>
        <end position="81"/>
    </location>
</feature>
<keyword evidence="4" id="KW-1185">Reference proteome</keyword>
<feature type="compositionally biased region" description="Pro residues" evidence="1">
    <location>
        <begin position="52"/>
        <end position="61"/>
    </location>
</feature>
<dbReference type="AlphaFoldDB" id="A0A543NMC9"/>
<feature type="compositionally biased region" description="Basic and acidic residues" evidence="1">
    <location>
        <begin position="108"/>
        <end position="120"/>
    </location>
</feature>
<organism evidence="3 4">
    <name type="scientific">Haloactinospora alba</name>
    <dbReference type="NCBI Taxonomy" id="405555"/>
    <lineage>
        <taxon>Bacteria</taxon>
        <taxon>Bacillati</taxon>
        <taxon>Actinomycetota</taxon>
        <taxon>Actinomycetes</taxon>
        <taxon>Streptosporangiales</taxon>
        <taxon>Nocardiopsidaceae</taxon>
        <taxon>Haloactinospora</taxon>
    </lineage>
</organism>
<evidence type="ECO:0000256" key="2">
    <source>
        <dbReference type="SAM" id="Phobius"/>
    </source>
</evidence>
<sequence>MDATPHTTPDPDVVAYAEHVLDLYGEPADGSATGGPYLPQGYGASPSEAGTVPPPPYPAPGPEGTSGGTPAAGAPALGAPPQGAPAPGPPPQGVPAPPPRRRPGPLRRLWDSVRDPETVRARGRQRPYGENASQARRDLTRSLESYRTEPSNDHHLELLHDISRSLHEHLRVQAEAAQEQRDQAHQAQRDSTVSRRIALASMVFGAAGWIVALSQLLLDAFG</sequence>
<evidence type="ECO:0000313" key="3">
    <source>
        <dbReference type="EMBL" id="TQN32985.1"/>
    </source>
</evidence>
<evidence type="ECO:0000256" key="1">
    <source>
        <dbReference type="SAM" id="MobiDB-lite"/>
    </source>
</evidence>
<gene>
    <name evidence="3" type="ORF">FHX37_2977</name>
</gene>
<evidence type="ECO:0000313" key="4">
    <source>
        <dbReference type="Proteomes" id="UP000317422"/>
    </source>
</evidence>
<proteinExistence type="predicted"/>
<feature type="compositionally biased region" description="Pro residues" evidence="1">
    <location>
        <begin position="82"/>
        <end position="98"/>
    </location>
</feature>
<accession>A0A543NMC9</accession>
<protein>
    <submittedName>
        <fullName evidence="3">Uncharacterized protein</fullName>
    </submittedName>
</protein>
<name>A0A543NMC9_9ACTN</name>
<dbReference type="RefSeq" id="WP_141924412.1">
    <property type="nucleotide sequence ID" value="NZ_VFQC01000001.1"/>
</dbReference>
<keyword evidence="2" id="KW-0812">Transmembrane</keyword>
<keyword evidence="2" id="KW-1133">Transmembrane helix</keyword>
<feature type="transmembrane region" description="Helical" evidence="2">
    <location>
        <begin position="197"/>
        <end position="218"/>
    </location>
</feature>
<reference evidence="3 4" key="1">
    <citation type="submission" date="2019-06" db="EMBL/GenBank/DDBJ databases">
        <title>Sequencing the genomes of 1000 actinobacteria strains.</title>
        <authorList>
            <person name="Klenk H.-P."/>
        </authorList>
    </citation>
    <scope>NUCLEOTIDE SEQUENCE [LARGE SCALE GENOMIC DNA]</scope>
    <source>
        <strain evidence="3 4">DSM 45015</strain>
    </source>
</reference>